<dbReference type="GO" id="GO:0009277">
    <property type="term" value="C:fungal-type cell wall"/>
    <property type="evidence" value="ECO:0007669"/>
    <property type="project" value="TreeGrafter"/>
</dbReference>
<dbReference type="GO" id="GO:0005576">
    <property type="term" value="C:extracellular region"/>
    <property type="evidence" value="ECO:0007669"/>
    <property type="project" value="TreeGrafter"/>
</dbReference>
<evidence type="ECO:0000256" key="5">
    <source>
        <dbReference type="ARBA" id="ARBA00012780"/>
    </source>
</evidence>
<evidence type="ECO:0000256" key="16">
    <source>
        <dbReference type="ARBA" id="ARBA00023288"/>
    </source>
</evidence>
<keyword evidence="13" id="KW-0472">Membrane</keyword>
<reference evidence="24" key="1">
    <citation type="submission" date="2023-02" db="EMBL/GenBank/DDBJ databases">
        <authorList>
            <person name="Palmer J.M."/>
        </authorList>
    </citation>
    <scope>NUCLEOTIDE SEQUENCE</scope>
    <source>
        <strain evidence="24">FW57</strain>
    </source>
</reference>
<comment type="function">
    <text evidence="19">Glucanases play a role in cell expansion during growth, in cell-cell fusion during mating, and in spore release during sporulation. This enzyme may be involved in beta-glucan degradation and also function biosynthetically as a transglycosylase.</text>
</comment>
<name>A0AAD4EZF2_9PEZI</name>
<evidence type="ECO:0000256" key="6">
    <source>
        <dbReference type="ARBA" id="ARBA00019762"/>
    </source>
</evidence>
<keyword evidence="10" id="KW-0336">GPI-anchor</keyword>
<evidence type="ECO:0000256" key="9">
    <source>
        <dbReference type="ARBA" id="ARBA00022525"/>
    </source>
</evidence>
<keyword evidence="7" id="KW-1003">Cell membrane</keyword>
<keyword evidence="12" id="KW-0378">Hydrolase</keyword>
<evidence type="ECO:0000256" key="10">
    <source>
        <dbReference type="ARBA" id="ARBA00022622"/>
    </source>
</evidence>
<evidence type="ECO:0000256" key="15">
    <source>
        <dbReference type="ARBA" id="ARBA00023277"/>
    </source>
</evidence>
<dbReference type="GO" id="GO:0042973">
    <property type="term" value="F:glucan endo-1,3-beta-D-glucosidase activity"/>
    <property type="evidence" value="ECO:0007669"/>
    <property type="project" value="UniProtKB-EC"/>
</dbReference>
<dbReference type="PANTHER" id="PTHR16631">
    <property type="entry name" value="GLUCAN 1,3-BETA-GLUCOSIDASE"/>
    <property type="match status" value="1"/>
</dbReference>
<accession>A0AAD4EZF2</accession>
<evidence type="ECO:0000256" key="14">
    <source>
        <dbReference type="ARBA" id="ARBA00023180"/>
    </source>
</evidence>
<evidence type="ECO:0000256" key="18">
    <source>
        <dbReference type="ARBA" id="ARBA00023326"/>
    </source>
</evidence>
<dbReference type="InterPro" id="IPR000490">
    <property type="entry name" value="Glyco_hydro_17"/>
</dbReference>
<evidence type="ECO:0000256" key="4">
    <source>
        <dbReference type="ARBA" id="ARBA00008773"/>
    </source>
</evidence>
<comment type="caution">
    <text evidence="24">The sequence shown here is derived from an EMBL/GenBank/DDBJ whole genome shotgun (WGS) entry which is preliminary data.</text>
</comment>
<keyword evidence="16" id="KW-0449">Lipoprotein</keyword>
<evidence type="ECO:0000256" key="3">
    <source>
        <dbReference type="ARBA" id="ARBA00004609"/>
    </source>
</evidence>
<dbReference type="AlphaFoldDB" id="A0AAD4EZF2"/>
<evidence type="ECO:0000256" key="23">
    <source>
        <dbReference type="SAM" id="SignalP"/>
    </source>
</evidence>
<dbReference type="PANTHER" id="PTHR16631:SF13">
    <property type="entry name" value="GLUCAN ENDO-1,3-BETA-GLUCOSIDASE EGLC-RELATED"/>
    <property type="match status" value="1"/>
</dbReference>
<dbReference type="Gene3D" id="3.20.20.80">
    <property type="entry name" value="Glycosidases"/>
    <property type="match status" value="1"/>
</dbReference>
<organism evidence="24 25">
    <name type="scientific">Staphylotrichum longicolle</name>
    <dbReference type="NCBI Taxonomy" id="669026"/>
    <lineage>
        <taxon>Eukaryota</taxon>
        <taxon>Fungi</taxon>
        <taxon>Dikarya</taxon>
        <taxon>Ascomycota</taxon>
        <taxon>Pezizomycotina</taxon>
        <taxon>Sordariomycetes</taxon>
        <taxon>Sordariomycetidae</taxon>
        <taxon>Sordariales</taxon>
        <taxon>Chaetomiaceae</taxon>
        <taxon>Staphylotrichum</taxon>
    </lineage>
</organism>
<evidence type="ECO:0000256" key="17">
    <source>
        <dbReference type="ARBA" id="ARBA00023316"/>
    </source>
</evidence>
<dbReference type="GO" id="GO:0005886">
    <property type="term" value="C:plasma membrane"/>
    <property type="evidence" value="ECO:0007669"/>
    <property type="project" value="UniProtKB-SubCell"/>
</dbReference>
<protein>
    <recommendedName>
        <fullName evidence="6">Probable glucan endo-1,3-beta-glucosidase eglC</fullName>
        <ecNumber evidence="5">3.2.1.39</ecNumber>
    </recommendedName>
    <alternativeName>
        <fullName evidence="20">Endo-1,3-beta-glucanase eglC</fullName>
    </alternativeName>
    <alternativeName>
        <fullName evidence="21">Laminarinase eglC</fullName>
    </alternativeName>
</protein>
<evidence type="ECO:0000256" key="21">
    <source>
        <dbReference type="ARBA" id="ARBA00032906"/>
    </source>
</evidence>
<comment type="similarity">
    <text evidence="4 22">Belongs to the glycosyl hydrolase 17 family.</text>
</comment>
<dbReference type="GO" id="GO:0000272">
    <property type="term" value="P:polysaccharide catabolic process"/>
    <property type="evidence" value="ECO:0007669"/>
    <property type="project" value="UniProtKB-KW"/>
</dbReference>
<gene>
    <name evidence="24" type="ORF">NEMBOFW57_007573</name>
</gene>
<evidence type="ECO:0000256" key="13">
    <source>
        <dbReference type="ARBA" id="ARBA00023136"/>
    </source>
</evidence>
<evidence type="ECO:0000313" key="25">
    <source>
        <dbReference type="Proteomes" id="UP001197093"/>
    </source>
</evidence>
<comment type="subcellular location">
    <subcellularLocation>
        <location evidence="3">Cell membrane</location>
        <topology evidence="3">Lipid-anchor</topology>
        <topology evidence="3">GPI-anchor</topology>
    </subcellularLocation>
    <subcellularLocation>
        <location evidence="2">Secreted</location>
        <location evidence="2">Cell wall</location>
    </subcellularLocation>
</comment>
<dbReference type="EC" id="3.2.1.39" evidence="5"/>
<feature type="signal peptide" evidence="23">
    <location>
        <begin position="1"/>
        <end position="19"/>
    </location>
</feature>
<comment type="catalytic activity">
    <reaction evidence="1">
        <text>Hydrolysis of (1-&gt;3)-beta-D-glucosidic linkages in (1-&gt;3)-beta-D-glucans.</text>
        <dbReference type="EC" id="3.2.1.39"/>
    </reaction>
</comment>
<evidence type="ECO:0000313" key="24">
    <source>
        <dbReference type="EMBL" id="KAG7288053.1"/>
    </source>
</evidence>
<keyword evidence="18" id="KW-0624">Polysaccharide degradation</keyword>
<keyword evidence="8" id="KW-0134">Cell wall</keyword>
<evidence type="ECO:0000256" key="12">
    <source>
        <dbReference type="ARBA" id="ARBA00022801"/>
    </source>
</evidence>
<evidence type="ECO:0000256" key="1">
    <source>
        <dbReference type="ARBA" id="ARBA00000382"/>
    </source>
</evidence>
<dbReference type="GO" id="GO:0009986">
    <property type="term" value="C:cell surface"/>
    <property type="evidence" value="ECO:0007669"/>
    <property type="project" value="TreeGrafter"/>
</dbReference>
<dbReference type="GO" id="GO:0071555">
    <property type="term" value="P:cell wall organization"/>
    <property type="evidence" value="ECO:0007669"/>
    <property type="project" value="UniProtKB-KW"/>
</dbReference>
<evidence type="ECO:0000256" key="22">
    <source>
        <dbReference type="RuleBase" id="RU004335"/>
    </source>
</evidence>
<dbReference type="Proteomes" id="UP001197093">
    <property type="component" value="Unassembled WGS sequence"/>
</dbReference>
<evidence type="ECO:0000256" key="7">
    <source>
        <dbReference type="ARBA" id="ARBA00022475"/>
    </source>
</evidence>
<keyword evidence="14" id="KW-0325">Glycoprotein</keyword>
<evidence type="ECO:0000256" key="19">
    <source>
        <dbReference type="ARBA" id="ARBA00025152"/>
    </source>
</evidence>
<evidence type="ECO:0000256" key="20">
    <source>
        <dbReference type="ARBA" id="ARBA00032134"/>
    </source>
</evidence>
<dbReference type="GO" id="GO:0098552">
    <property type="term" value="C:side of membrane"/>
    <property type="evidence" value="ECO:0007669"/>
    <property type="project" value="UniProtKB-KW"/>
</dbReference>
<dbReference type="SUPFAM" id="SSF51445">
    <property type="entry name" value="(Trans)glycosidases"/>
    <property type="match status" value="1"/>
</dbReference>
<keyword evidence="17" id="KW-0961">Cell wall biogenesis/degradation</keyword>
<evidence type="ECO:0000256" key="2">
    <source>
        <dbReference type="ARBA" id="ARBA00004191"/>
    </source>
</evidence>
<proteinExistence type="inferred from homology"/>
<dbReference type="InterPro" id="IPR050732">
    <property type="entry name" value="Beta-glucan_modifiers"/>
</dbReference>
<feature type="chain" id="PRO_5042028439" description="Probable glucan endo-1,3-beta-glucosidase eglC" evidence="23">
    <location>
        <begin position="20"/>
        <end position="328"/>
    </location>
</feature>
<sequence length="328" mass="34551">MRIGLGLAALSAVCPSARAAYQGFNYGAFFTDNTPKMQADFEAEFKTAQNLVGAPGSGFTSARLYTMIQWGTPSTPISAIPAAIATNTTLLLGLWASAGDAGIASELAALSAAVTTYGKAFTDLVVGISVGSEDLYRSSPTGKAHSAGAGSYPAALVGYIERARDAIKSTGLAGVPVGHVDTWTEWVDPANQAVMDAVDWVGMDAYSYWQSLVPNGAERGRALFEDALARTRARVGGRPVWITETGFPVSGETSGEAVPSVENAKRFWDEVGCPLFGRENVWWYILRDAGRGRPVPSFGIVGEALGTTPVFDISCEAVEKEEESCDAA</sequence>
<keyword evidence="11 23" id="KW-0732">Signal</keyword>
<keyword evidence="15" id="KW-0119">Carbohydrate metabolism</keyword>
<dbReference type="InterPro" id="IPR017853">
    <property type="entry name" value="GH"/>
</dbReference>
<keyword evidence="25" id="KW-1185">Reference proteome</keyword>
<dbReference type="EMBL" id="JAHCVI010000003">
    <property type="protein sequence ID" value="KAG7288053.1"/>
    <property type="molecule type" value="Genomic_DNA"/>
</dbReference>
<evidence type="ECO:0000256" key="11">
    <source>
        <dbReference type="ARBA" id="ARBA00022729"/>
    </source>
</evidence>
<evidence type="ECO:0000256" key="8">
    <source>
        <dbReference type="ARBA" id="ARBA00022512"/>
    </source>
</evidence>
<keyword evidence="9" id="KW-0964">Secreted</keyword>
<dbReference type="Pfam" id="PF00332">
    <property type="entry name" value="Glyco_hydro_17"/>
    <property type="match status" value="1"/>
</dbReference>